<dbReference type="OrthoDB" id="432010at2759"/>
<organism evidence="5 6">
    <name type="scientific">Aspergillus campestris (strain IBT 28561)</name>
    <dbReference type="NCBI Taxonomy" id="1392248"/>
    <lineage>
        <taxon>Eukaryota</taxon>
        <taxon>Fungi</taxon>
        <taxon>Dikarya</taxon>
        <taxon>Ascomycota</taxon>
        <taxon>Pezizomycotina</taxon>
        <taxon>Eurotiomycetes</taxon>
        <taxon>Eurotiomycetidae</taxon>
        <taxon>Eurotiales</taxon>
        <taxon>Aspergillaceae</taxon>
        <taxon>Aspergillus</taxon>
        <taxon>Aspergillus subgen. Circumdati</taxon>
    </lineage>
</organism>
<proteinExistence type="inferred from homology"/>
<dbReference type="Gene3D" id="3.20.20.140">
    <property type="entry name" value="Metal-dependent hydrolases"/>
    <property type="match status" value="1"/>
</dbReference>
<dbReference type="AlphaFoldDB" id="A0A2I1D1J4"/>
<protein>
    <submittedName>
        <fullName evidence="5">Amidohydrolase 2</fullName>
    </submittedName>
</protein>
<reference evidence="5" key="1">
    <citation type="submission" date="2016-12" db="EMBL/GenBank/DDBJ databases">
        <title>The genomes of Aspergillus section Nigri reveals drivers in fungal speciation.</title>
        <authorList>
            <consortium name="DOE Joint Genome Institute"/>
            <person name="Vesth T.C."/>
            <person name="Nybo J."/>
            <person name="Theobald S."/>
            <person name="Brandl J."/>
            <person name="Frisvad J.C."/>
            <person name="Nielsen K.F."/>
            <person name="Lyhne E.K."/>
            <person name="Kogle M.E."/>
            <person name="Kuo A."/>
            <person name="Riley R."/>
            <person name="Clum A."/>
            <person name="Nolan M."/>
            <person name="Lipzen A."/>
            <person name="Salamov A."/>
            <person name="Henrissat B."/>
            <person name="Wiebenga A."/>
            <person name="De vries R.P."/>
            <person name="Grigoriev I.V."/>
            <person name="Mortensen U.H."/>
            <person name="Andersen M.R."/>
            <person name="Baker S.E."/>
        </authorList>
    </citation>
    <scope>NUCLEOTIDE SEQUENCE</scope>
    <source>
        <strain evidence="5">IBT 28561</strain>
    </source>
</reference>
<keyword evidence="2 3" id="KW-0456">Lyase</keyword>
<dbReference type="GeneID" id="36540405"/>
<dbReference type="Pfam" id="PF04909">
    <property type="entry name" value="Amidohydro_2"/>
    <property type="match status" value="1"/>
</dbReference>
<dbReference type="PANTHER" id="PTHR21240:SF19">
    <property type="entry name" value="CATALYTIC_ HYDROLASE"/>
    <property type="match status" value="1"/>
</dbReference>
<dbReference type="InterPro" id="IPR032465">
    <property type="entry name" value="ACMSD"/>
</dbReference>
<dbReference type="InterPro" id="IPR032466">
    <property type="entry name" value="Metal_Hydrolase"/>
</dbReference>
<gene>
    <name evidence="5" type="ORF">P168DRAFT_168286</name>
</gene>
<comment type="similarity">
    <text evidence="3">Belongs to the metallo-dependent hydrolases superfamily.</text>
</comment>
<evidence type="ECO:0000256" key="1">
    <source>
        <dbReference type="ARBA" id="ARBA00022793"/>
    </source>
</evidence>
<dbReference type="GO" id="GO:0016831">
    <property type="term" value="F:carboxy-lyase activity"/>
    <property type="evidence" value="ECO:0007669"/>
    <property type="project" value="UniProtKB-KW"/>
</dbReference>
<keyword evidence="6" id="KW-1185">Reference proteome</keyword>
<feature type="domain" description="Amidohydrolase-related" evidence="4">
    <location>
        <begin position="70"/>
        <end position="276"/>
    </location>
</feature>
<keyword evidence="1 3" id="KW-0210">Decarboxylase</keyword>
<evidence type="ECO:0000313" key="6">
    <source>
        <dbReference type="Proteomes" id="UP000234254"/>
    </source>
</evidence>
<dbReference type="SUPFAM" id="SSF51556">
    <property type="entry name" value="Metallo-dependent hydrolases"/>
    <property type="match status" value="1"/>
</dbReference>
<dbReference type="GO" id="GO:0016787">
    <property type="term" value="F:hydrolase activity"/>
    <property type="evidence" value="ECO:0007669"/>
    <property type="project" value="UniProtKB-KW"/>
</dbReference>
<dbReference type="VEuPathDB" id="FungiDB:P168DRAFT_168286"/>
<dbReference type="Proteomes" id="UP000234254">
    <property type="component" value="Unassembled WGS sequence"/>
</dbReference>
<dbReference type="EMBL" id="MSFM01000007">
    <property type="protein sequence ID" value="PKY03754.1"/>
    <property type="molecule type" value="Genomic_DNA"/>
</dbReference>
<evidence type="ECO:0000256" key="2">
    <source>
        <dbReference type="ARBA" id="ARBA00023239"/>
    </source>
</evidence>
<dbReference type="PANTHER" id="PTHR21240">
    <property type="entry name" value="2-AMINO-3-CARBOXYLMUCONATE-6-SEMIALDEHYDE DECARBOXYLASE"/>
    <property type="match status" value="1"/>
</dbReference>
<accession>A0A2I1D1J4</accession>
<name>A0A2I1D1J4_ASPC2</name>
<evidence type="ECO:0000256" key="3">
    <source>
        <dbReference type="RuleBase" id="RU366045"/>
    </source>
</evidence>
<comment type="caution">
    <text evidence="5">The sequence shown here is derived from an EMBL/GenBank/DDBJ whole genome shotgun (WGS) entry which is preliminary data.</text>
</comment>
<dbReference type="RefSeq" id="XP_024692348.1">
    <property type="nucleotide sequence ID" value="XM_024832882.1"/>
</dbReference>
<dbReference type="InterPro" id="IPR006680">
    <property type="entry name" value="Amidohydro-rel"/>
</dbReference>
<sequence>MSSYPIIDVWANPILPLDQGVPEVRRLFEQSHADTTLLSKRRTPAELVALMDAAGVSQICLCAWYRPGQAVFSNEDVAEFTRTFPDRFIGIASVDLLDPVGYVREVERYVKVEGFRGVRVVPWLWNLAPTDRHYWPLYVKCIELDVPFLTQVGHTGPLCPSEVGRPVPYIDEIALKFPSLSIICGHIGFPWTQEMIGVAWKHPNVYIDTSAYLPKYYPPELIQFANTTGKKKVMFGTNFPQLGWDKCVKSANKDLKLREDVKAAFFGGNAARVLKLGAPSAVGGVGREGKL</sequence>
<evidence type="ECO:0000313" key="5">
    <source>
        <dbReference type="EMBL" id="PKY03754.1"/>
    </source>
</evidence>
<evidence type="ECO:0000259" key="4">
    <source>
        <dbReference type="Pfam" id="PF04909"/>
    </source>
</evidence>